<dbReference type="OrthoDB" id="9786910at2"/>
<dbReference type="KEGG" id="phm:PSMK_13690"/>
<feature type="transmembrane region" description="Helical" evidence="9">
    <location>
        <begin position="206"/>
        <end position="225"/>
    </location>
</feature>
<evidence type="ECO:0000256" key="5">
    <source>
        <dbReference type="ARBA" id="ARBA00022519"/>
    </source>
</evidence>
<dbReference type="GO" id="GO:0005886">
    <property type="term" value="C:plasma membrane"/>
    <property type="evidence" value="ECO:0007669"/>
    <property type="project" value="UniProtKB-SubCell"/>
</dbReference>
<keyword evidence="4 9" id="KW-1003">Cell membrane</keyword>
<dbReference type="AlphaFoldDB" id="I0IE40"/>
<dbReference type="PROSITE" id="PS51012">
    <property type="entry name" value="ABC_TM2"/>
    <property type="match status" value="1"/>
</dbReference>
<protein>
    <recommendedName>
        <fullName evidence="9">Transport permease protein</fullName>
    </recommendedName>
</protein>
<dbReference type="STRING" id="1142394.PSMK_13690"/>
<dbReference type="HOGENOM" id="CLU_060703_3_0_0"/>
<dbReference type="eggNOG" id="COG1682">
    <property type="taxonomic scope" value="Bacteria"/>
</dbReference>
<evidence type="ECO:0000256" key="3">
    <source>
        <dbReference type="ARBA" id="ARBA00022448"/>
    </source>
</evidence>
<evidence type="ECO:0000256" key="1">
    <source>
        <dbReference type="ARBA" id="ARBA00004429"/>
    </source>
</evidence>
<sequence>MPATAPEHPTIHLRPRAGWQAVDLPELWRARDLIWLFALRDVKVRYKQTFFGYAWALLVPAAQVLVFTIVFGKALGVEKMLKESFGRDLPYPLFALAGQLVWNFFKTGVDGASGSLINNGHIVRKVYVPRLVLPIASIGKPLADAAVVLLLLLGATLWYAADSAWDVGLSWRVVLAPLALVGVALPALGIGLISASLTVNFRDLQYVLPLGLQILFYVSAVIYPLEVLPEHLQTLAYLNPAVGFVKLGQWAVLGLPLWVPGLLISLAVSAVLVIVGVAWFARAERVFADVA</sequence>
<feature type="transmembrane region" description="Helical" evidence="9">
    <location>
        <begin position="257"/>
        <end position="281"/>
    </location>
</feature>
<feature type="transmembrane region" description="Helical" evidence="9">
    <location>
        <begin position="142"/>
        <end position="161"/>
    </location>
</feature>
<feature type="transmembrane region" description="Helical" evidence="9">
    <location>
        <begin position="50"/>
        <end position="72"/>
    </location>
</feature>
<evidence type="ECO:0000313" key="11">
    <source>
        <dbReference type="EMBL" id="BAM03528.1"/>
    </source>
</evidence>
<gene>
    <name evidence="11" type="ordered locus">PSMK_13690</name>
</gene>
<name>I0IE40_PHYMF</name>
<dbReference type="RefSeq" id="WP_014436747.1">
    <property type="nucleotide sequence ID" value="NC_017080.1"/>
</dbReference>
<proteinExistence type="inferred from homology"/>
<feature type="domain" description="ABC transmembrane type-2" evidence="10">
    <location>
        <begin position="51"/>
        <end position="283"/>
    </location>
</feature>
<keyword evidence="3 9" id="KW-0813">Transport</keyword>
<dbReference type="Proteomes" id="UP000007881">
    <property type="component" value="Chromosome"/>
</dbReference>
<dbReference type="GO" id="GO:0015920">
    <property type="term" value="P:lipopolysaccharide transport"/>
    <property type="evidence" value="ECO:0007669"/>
    <property type="project" value="TreeGrafter"/>
</dbReference>
<accession>I0IE40</accession>
<evidence type="ECO:0000313" key="12">
    <source>
        <dbReference type="Proteomes" id="UP000007881"/>
    </source>
</evidence>
<keyword evidence="12" id="KW-1185">Reference proteome</keyword>
<dbReference type="PATRIC" id="fig|1142394.8.peg.1406"/>
<dbReference type="PANTHER" id="PTHR30413">
    <property type="entry name" value="INNER MEMBRANE TRANSPORT PERMEASE"/>
    <property type="match status" value="1"/>
</dbReference>
<feature type="transmembrane region" description="Helical" evidence="9">
    <location>
        <begin position="173"/>
        <end position="194"/>
    </location>
</feature>
<organism evidence="11 12">
    <name type="scientific">Phycisphaera mikurensis (strain NBRC 102666 / KCTC 22515 / FYK2301M01)</name>
    <dbReference type="NCBI Taxonomy" id="1142394"/>
    <lineage>
        <taxon>Bacteria</taxon>
        <taxon>Pseudomonadati</taxon>
        <taxon>Planctomycetota</taxon>
        <taxon>Phycisphaerae</taxon>
        <taxon>Phycisphaerales</taxon>
        <taxon>Phycisphaeraceae</taxon>
        <taxon>Phycisphaera</taxon>
    </lineage>
</organism>
<dbReference type="Pfam" id="PF01061">
    <property type="entry name" value="ABC2_membrane"/>
    <property type="match status" value="1"/>
</dbReference>
<keyword evidence="5" id="KW-0997">Cell inner membrane</keyword>
<comment type="subcellular location">
    <subcellularLocation>
        <location evidence="1">Cell inner membrane</location>
        <topology evidence="1">Multi-pass membrane protein</topology>
    </subcellularLocation>
    <subcellularLocation>
        <location evidence="9">Cell membrane</location>
        <topology evidence="9">Multi-pass membrane protein</topology>
    </subcellularLocation>
</comment>
<reference evidence="11 12" key="1">
    <citation type="submission" date="2012-02" db="EMBL/GenBank/DDBJ databases">
        <title>Complete genome sequence of Phycisphaera mikurensis NBRC 102666.</title>
        <authorList>
            <person name="Ankai A."/>
            <person name="Hosoyama A."/>
            <person name="Terui Y."/>
            <person name="Sekine M."/>
            <person name="Fukai R."/>
            <person name="Kato Y."/>
            <person name="Nakamura S."/>
            <person name="Yamada-Narita S."/>
            <person name="Kawakoshi A."/>
            <person name="Fukunaga Y."/>
            <person name="Yamazaki S."/>
            <person name="Fujita N."/>
        </authorList>
    </citation>
    <scope>NUCLEOTIDE SEQUENCE [LARGE SCALE GENOMIC DNA]</scope>
    <source>
        <strain evidence="12">NBRC 102666 / KCTC 22515 / FYK2301M01</strain>
    </source>
</reference>
<dbReference type="InterPro" id="IPR013525">
    <property type="entry name" value="ABC2_TM"/>
</dbReference>
<evidence type="ECO:0000256" key="7">
    <source>
        <dbReference type="ARBA" id="ARBA00022989"/>
    </source>
</evidence>
<comment type="similarity">
    <text evidence="2 9">Belongs to the ABC-2 integral membrane protein family.</text>
</comment>
<evidence type="ECO:0000256" key="4">
    <source>
        <dbReference type="ARBA" id="ARBA00022475"/>
    </source>
</evidence>
<evidence type="ECO:0000256" key="9">
    <source>
        <dbReference type="RuleBase" id="RU361157"/>
    </source>
</evidence>
<keyword evidence="7 9" id="KW-1133">Transmembrane helix</keyword>
<evidence type="ECO:0000256" key="8">
    <source>
        <dbReference type="ARBA" id="ARBA00023136"/>
    </source>
</evidence>
<dbReference type="GO" id="GO:0140359">
    <property type="term" value="F:ABC-type transporter activity"/>
    <property type="evidence" value="ECO:0007669"/>
    <property type="project" value="InterPro"/>
</dbReference>
<evidence type="ECO:0000256" key="2">
    <source>
        <dbReference type="ARBA" id="ARBA00007783"/>
    </source>
</evidence>
<comment type="caution">
    <text evidence="9">Lacks conserved residue(s) required for the propagation of feature annotation.</text>
</comment>
<evidence type="ECO:0000256" key="6">
    <source>
        <dbReference type="ARBA" id="ARBA00022692"/>
    </source>
</evidence>
<dbReference type="InterPro" id="IPR047817">
    <property type="entry name" value="ABC2_TM_bact-type"/>
</dbReference>
<dbReference type="EMBL" id="AP012338">
    <property type="protein sequence ID" value="BAM03528.1"/>
    <property type="molecule type" value="Genomic_DNA"/>
</dbReference>
<dbReference type="PANTHER" id="PTHR30413:SF8">
    <property type="entry name" value="TRANSPORT PERMEASE PROTEIN"/>
    <property type="match status" value="1"/>
</dbReference>
<keyword evidence="8 9" id="KW-0472">Membrane</keyword>
<evidence type="ECO:0000259" key="10">
    <source>
        <dbReference type="PROSITE" id="PS51012"/>
    </source>
</evidence>
<keyword evidence="6 9" id="KW-0812">Transmembrane</keyword>